<evidence type="ECO:0000313" key="2">
    <source>
        <dbReference type="Proteomes" id="UP000790377"/>
    </source>
</evidence>
<accession>A0ACB8AJT8</accession>
<dbReference type="Proteomes" id="UP000790377">
    <property type="component" value="Unassembled WGS sequence"/>
</dbReference>
<protein>
    <submittedName>
        <fullName evidence="1">Uncharacterized protein</fullName>
    </submittedName>
</protein>
<evidence type="ECO:0000313" key="1">
    <source>
        <dbReference type="EMBL" id="KAH7913806.1"/>
    </source>
</evidence>
<reference evidence="1" key="1">
    <citation type="journal article" date="2021" name="New Phytol.">
        <title>Evolutionary innovations through gain and loss of genes in the ectomycorrhizal Boletales.</title>
        <authorList>
            <person name="Wu G."/>
            <person name="Miyauchi S."/>
            <person name="Morin E."/>
            <person name="Kuo A."/>
            <person name="Drula E."/>
            <person name="Varga T."/>
            <person name="Kohler A."/>
            <person name="Feng B."/>
            <person name="Cao Y."/>
            <person name="Lipzen A."/>
            <person name="Daum C."/>
            <person name="Hundley H."/>
            <person name="Pangilinan J."/>
            <person name="Johnson J."/>
            <person name="Barry K."/>
            <person name="LaButti K."/>
            <person name="Ng V."/>
            <person name="Ahrendt S."/>
            <person name="Min B."/>
            <person name="Choi I.G."/>
            <person name="Park H."/>
            <person name="Plett J.M."/>
            <person name="Magnuson J."/>
            <person name="Spatafora J.W."/>
            <person name="Nagy L.G."/>
            <person name="Henrissat B."/>
            <person name="Grigoriev I.V."/>
            <person name="Yang Z.L."/>
            <person name="Xu J."/>
            <person name="Martin F.M."/>
        </authorList>
    </citation>
    <scope>NUCLEOTIDE SEQUENCE</scope>
    <source>
        <strain evidence="1">ATCC 28755</strain>
    </source>
</reference>
<keyword evidence="2" id="KW-1185">Reference proteome</keyword>
<dbReference type="EMBL" id="MU267624">
    <property type="protein sequence ID" value="KAH7913806.1"/>
    <property type="molecule type" value="Genomic_DNA"/>
</dbReference>
<name>A0ACB8AJT8_9AGAM</name>
<gene>
    <name evidence="1" type="ORF">BJ138DRAFT_1001559</name>
</gene>
<proteinExistence type="predicted"/>
<sequence length="248" mass="27780">MGRLLLTSFVLTFVIMILCQAVITLRVWYLFPRSKPVRFFAVSMYASCTIGTGLAGILLYTTISNELQDVDMERSPSLVWIIFLPSLIIHSVLFALKIYRFLNSSSYLQNGTLLHRFMKEGGLMYAFATSSLLFTIISLAMTDISNLRHHSQGDFDSAAVMTTVVSVCRAMLSIRSLAATWHVEPSWLLGHAELSRVQWTRGTEEGIILVEINSPNSEIPPRLPMQSYDQLGTGRYSSHSSSKVMTVD</sequence>
<organism evidence="1 2">
    <name type="scientific">Hygrophoropsis aurantiaca</name>
    <dbReference type="NCBI Taxonomy" id="72124"/>
    <lineage>
        <taxon>Eukaryota</taxon>
        <taxon>Fungi</taxon>
        <taxon>Dikarya</taxon>
        <taxon>Basidiomycota</taxon>
        <taxon>Agaricomycotina</taxon>
        <taxon>Agaricomycetes</taxon>
        <taxon>Agaricomycetidae</taxon>
        <taxon>Boletales</taxon>
        <taxon>Coniophorineae</taxon>
        <taxon>Hygrophoropsidaceae</taxon>
        <taxon>Hygrophoropsis</taxon>
    </lineage>
</organism>
<comment type="caution">
    <text evidence="1">The sequence shown here is derived from an EMBL/GenBank/DDBJ whole genome shotgun (WGS) entry which is preliminary data.</text>
</comment>